<keyword evidence="15" id="KW-1185">Reference proteome</keyword>
<evidence type="ECO:0000256" key="8">
    <source>
        <dbReference type="ARBA" id="ARBA00023034"/>
    </source>
</evidence>
<dbReference type="GO" id="GO:0003828">
    <property type="term" value="F:alpha-N-acetylneuraminate alpha-2,8-sialyltransferase activity"/>
    <property type="evidence" value="ECO:0007669"/>
    <property type="project" value="TreeGrafter"/>
</dbReference>
<comment type="similarity">
    <text evidence="2">Belongs to the glycosyltransferase 29 family.</text>
</comment>
<dbReference type="InParanoid" id="A0A672GLF0"/>
<dbReference type="FunFam" id="3.90.1480.20:FF:000001">
    <property type="entry name" value="ST8 alpha-N-acetyl-neuraminide alpha-2,8-sialyltransferase 2"/>
    <property type="match status" value="1"/>
</dbReference>
<dbReference type="GO" id="GO:0000139">
    <property type="term" value="C:Golgi membrane"/>
    <property type="evidence" value="ECO:0007669"/>
    <property type="project" value="UniProtKB-SubCell"/>
</dbReference>
<dbReference type="Proteomes" id="UP000472267">
    <property type="component" value="Chromosome 4"/>
</dbReference>
<evidence type="ECO:0000256" key="2">
    <source>
        <dbReference type="ARBA" id="ARBA00006003"/>
    </source>
</evidence>
<evidence type="ECO:0000256" key="12">
    <source>
        <dbReference type="PIRSR" id="PIRSR005557-2"/>
    </source>
</evidence>
<keyword evidence="3" id="KW-0328">Glycosyltransferase</keyword>
<dbReference type="PANTHER" id="PTHR11987">
    <property type="entry name" value="ALPHA-2,8-SIALYLTRANSFERASE"/>
    <property type="match status" value="1"/>
</dbReference>
<evidence type="ECO:0000256" key="9">
    <source>
        <dbReference type="ARBA" id="ARBA00023136"/>
    </source>
</evidence>
<comment type="subcellular location">
    <subcellularLocation>
        <location evidence="1">Golgi apparatus membrane</location>
        <topology evidence="1">Single-pass type II membrane protein</topology>
    </subcellularLocation>
</comment>
<feature type="disulfide bond" evidence="12">
    <location>
        <begin position="194"/>
        <end position="343"/>
    </location>
</feature>
<proteinExistence type="inferred from homology"/>
<reference evidence="14" key="3">
    <citation type="submission" date="2025-09" db="UniProtKB">
        <authorList>
            <consortium name="Ensembl"/>
        </authorList>
    </citation>
    <scope>IDENTIFICATION</scope>
</reference>
<dbReference type="Gene3D" id="3.90.1480.20">
    <property type="entry name" value="Glycosyl transferase family 29"/>
    <property type="match status" value="1"/>
</dbReference>
<protein>
    <submittedName>
        <fullName evidence="14">Alpha-2,8-sialyltransferase 8F-like</fullName>
    </submittedName>
</protein>
<evidence type="ECO:0000256" key="10">
    <source>
        <dbReference type="ARBA" id="ARBA00023157"/>
    </source>
</evidence>
<dbReference type="InterPro" id="IPR001675">
    <property type="entry name" value="Glyco_trans_29"/>
</dbReference>
<evidence type="ECO:0000256" key="11">
    <source>
        <dbReference type="ARBA" id="ARBA00023180"/>
    </source>
</evidence>
<accession>A0A672GLF0</accession>
<dbReference type="GO" id="GO:0006491">
    <property type="term" value="P:N-glycan processing"/>
    <property type="evidence" value="ECO:0007669"/>
    <property type="project" value="TreeGrafter"/>
</dbReference>
<keyword evidence="7 13" id="KW-1133">Transmembrane helix</keyword>
<keyword evidence="8" id="KW-0333">Golgi apparatus</keyword>
<evidence type="ECO:0000313" key="14">
    <source>
        <dbReference type="Ensembl" id="ENSSFAP00005019626.1"/>
    </source>
</evidence>
<evidence type="ECO:0000256" key="3">
    <source>
        <dbReference type="ARBA" id="ARBA00022676"/>
    </source>
</evidence>
<keyword evidence="5 13" id="KW-0812">Transmembrane</keyword>
<dbReference type="PIRSF" id="PIRSF005557">
    <property type="entry name" value="Sialyl_trans"/>
    <property type="match status" value="1"/>
</dbReference>
<keyword evidence="6" id="KW-0735">Signal-anchor</keyword>
<dbReference type="InterPro" id="IPR050943">
    <property type="entry name" value="Glycosyltr_29_Sialyltrsf"/>
</dbReference>
<feature type="transmembrane region" description="Helical" evidence="13">
    <location>
        <begin position="44"/>
        <end position="63"/>
    </location>
</feature>
<evidence type="ECO:0000313" key="15">
    <source>
        <dbReference type="Proteomes" id="UP000472267"/>
    </source>
</evidence>
<sequence>MSVSYCQRRQLKEEVVECMRKQTADNEAVLERRDKDMKVQIRKLLLSLAVVFILGSLLSSFTWHKINKHDSWHHQRKEVEPTTVNESTERPEAPADMCVESYSCTNCREIITSIAKCYAEPWKRQKRNYEKFSSQLNSNCHGAENAIVTQNNTPVGSQIVYVGNSKKKTIEVTTDLFSTFPKEHPLPNKKWDTCSVVGNGGILINSKCGKQIDSAQFVIRCNLPPLDSELEKDVGKKTDLVTANPSIFQLKFSSLNNFRRPFVESLRNFGDAMLLLPTFSFRLNTQLCQRAIYAINDFDSPIRPISFNPEYIRNLSIYWNSQGLTEPRLSTGFMMVSLALELCNSVDLYGFWPFSFHPQDFHHLTNHYYDNKPPRKQYHAMPAEFNHLLKLHRQGILRLHLGDCEAEKDVPAKKRQKKHRMLV</sequence>
<gene>
    <name evidence="14" type="primary">LOC115387589</name>
</gene>
<evidence type="ECO:0000256" key="6">
    <source>
        <dbReference type="ARBA" id="ARBA00022968"/>
    </source>
</evidence>
<reference evidence="14" key="1">
    <citation type="submission" date="2019-06" db="EMBL/GenBank/DDBJ databases">
        <authorList>
            <consortium name="Wellcome Sanger Institute Data Sharing"/>
        </authorList>
    </citation>
    <scope>NUCLEOTIDE SEQUENCE [LARGE SCALE GENOMIC DNA]</scope>
</reference>
<keyword evidence="9 13" id="KW-0472">Membrane</keyword>
<evidence type="ECO:0000256" key="5">
    <source>
        <dbReference type="ARBA" id="ARBA00022692"/>
    </source>
</evidence>
<keyword evidence="4" id="KW-0808">Transferase</keyword>
<dbReference type="InterPro" id="IPR038578">
    <property type="entry name" value="GT29-like_sf"/>
</dbReference>
<keyword evidence="10" id="KW-1015">Disulfide bond</keyword>
<keyword evidence="11" id="KW-0325">Glycoprotein</keyword>
<dbReference type="Ensembl" id="ENSSFAT00005020409.1">
    <property type="protein sequence ID" value="ENSSFAP00005019626.1"/>
    <property type="gene ID" value="ENSSFAG00005010269.1"/>
</dbReference>
<dbReference type="PANTHER" id="PTHR11987:SF50">
    <property type="entry name" value="ALPHA-2,8-SIALYLTRANSFERASE 8F"/>
    <property type="match status" value="1"/>
</dbReference>
<evidence type="ECO:0000256" key="7">
    <source>
        <dbReference type="ARBA" id="ARBA00022989"/>
    </source>
</evidence>
<evidence type="ECO:0000256" key="13">
    <source>
        <dbReference type="SAM" id="Phobius"/>
    </source>
</evidence>
<organism evidence="14 15">
    <name type="scientific">Salarias fasciatus</name>
    <name type="common">Jewelled blenny</name>
    <name type="synonym">Blennius fasciatus</name>
    <dbReference type="NCBI Taxonomy" id="181472"/>
    <lineage>
        <taxon>Eukaryota</taxon>
        <taxon>Metazoa</taxon>
        <taxon>Chordata</taxon>
        <taxon>Craniata</taxon>
        <taxon>Vertebrata</taxon>
        <taxon>Euteleostomi</taxon>
        <taxon>Actinopterygii</taxon>
        <taxon>Neopterygii</taxon>
        <taxon>Teleostei</taxon>
        <taxon>Neoteleostei</taxon>
        <taxon>Acanthomorphata</taxon>
        <taxon>Ovalentaria</taxon>
        <taxon>Blenniimorphae</taxon>
        <taxon>Blenniiformes</taxon>
        <taxon>Blennioidei</taxon>
        <taxon>Blenniidae</taxon>
        <taxon>Salariinae</taxon>
        <taxon>Salarias</taxon>
    </lineage>
</organism>
<dbReference type="GO" id="GO:0009311">
    <property type="term" value="P:oligosaccharide metabolic process"/>
    <property type="evidence" value="ECO:0007669"/>
    <property type="project" value="TreeGrafter"/>
</dbReference>
<name>A0A672GLF0_SALFA</name>
<dbReference type="InterPro" id="IPR012163">
    <property type="entry name" value="Sialyl_trans"/>
</dbReference>
<dbReference type="AlphaFoldDB" id="A0A672GLF0"/>
<reference evidence="14" key="2">
    <citation type="submission" date="2025-08" db="UniProtKB">
        <authorList>
            <consortium name="Ensembl"/>
        </authorList>
    </citation>
    <scope>IDENTIFICATION</scope>
</reference>
<evidence type="ECO:0000256" key="1">
    <source>
        <dbReference type="ARBA" id="ARBA00004323"/>
    </source>
</evidence>
<dbReference type="Pfam" id="PF00777">
    <property type="entry name" value="Glyco_transf_29"/>
    <property type="match status" value="1"/>
</dbReference>
<evidence type="ECO:0000256" key="4">
    <source>
        <dbReference type="ARBA" id="ARBA00022679"/>
    </source>
</evidence>